<dbReference type="EMBL" id="CAJPVJ010001685">
    <property type="protein sequence ID" value="CAG2165141.1"/>
    <property type="molecule type" value="Genomic_DNA"/>
</dbReference>
<feature type="transmembrane region" description="Helical" evidence="2">
    <location>
        <begin position="45"/>
        <end position="70"/>
    </location>
</feature>
<evidence type="ECO:0000256" key="2">
    <source>
        <dbReference type="SAM" id="Phobius"/>
    </source>
</evidence>
<accession>A0A7R9QFZ5</accession>
<keyword evidence="4" id="KW-1185">Reference proteome</keyword>
<dbReference type="Proteomes" id="UP000728032">
    <property type="component" value="Unassembled WGS sequence"/>
</dbReference>
<evidence type="ECO:0000313" key="4">
    <source>
        <dbReference type="Proteomes" id="UP000728032"/>
    </source>
</evidence>
<feature type="compositionally biased region" description="Polar residues" evidence="1">
    <location>
        <begin position="257"/>
        <end position="267"/>
    </location>
</feature>
<keyword evidence="2" id="KW-1133">Transmembrane helix</keyword>
<keyword evidence="2" id="KW-0812">Transmembrane</keyword>
<evidence type="ECO:0000256" key="1">
    <source>
        <dbReference type="SAM" id="MobiDB-lite"/>
    </source>
</evidence>
<gene>
    <name evidence="3" type="ORF">ONB1V03_LOCUS4687</name>
</gene>
<keyword evidence="2" id="KW-0472">Membrane</keyword>
<dbReference type="AlphaFoldDB" id="A0A7R9QFZ5"/>
<feature type="compositionally biased region" description="Basic and acidic residues" evidence="1">
    <location>
        <begin position="373"/>
        <end position="384"/>
    </location>
</feature>
<feature type="transmembrane region" description="Helical" evidence="2">
    <location>
        <begin position="130"/>
        <end position="155"/>
    </location>
</feature>
<feature type="region of interest" description="Disordered" evidence="1">
    <location>
        <begin position="340"/>
        <end position="399"/>
    </location>
</feature>
<organism evidence="3">
    <name type="scientific">Oppiella nova</name>
    <dbReference type="NCBI Taxonomy" id="334625"/>
    <lineage>
        <taxon>Eukaryota</taxon>
        <taxon>Metazoa</taxon>
        <taxon>Ecdysozoa</taxon>
        <taxon>Arthropoda</taxon>
        <taxon>Chelicerata</taxon>
        <taxon>Arachnida</taxon>
        <taxon>Acari</taxon>
        <taxon>Acariformes</taxon>
        <taxon>Sarcoptiformes</taxon>
        <taxon>Oribatida</taxon>
        <taxon>Brachypylina</taxon>
        <taxon>Oppioidea</taxon>
        <taxon>Oppiidae</taxon>
        <taxon>Oppiella</taxon>
    </lineage>
</organism>
<name>A0A7R9QFZ5_9ACAR</name>
<protein>
    <submittedName>
        <fullName evidence="3">Uncharacterized protein</fullName>
    </submittedName>
</protein>
<feature type="compositionally biased region" description="Polar residues" evidence="1">
    <location>
        <begin position="350"/>
        <end position="369"/>
    </location>
</feature>
<feature type="transmembrane region" description="Helical" evidence="2">
    <location>
        <begin position="5"/>
        <end position="25"/>
    </location>
</feature>
<sequence length="399" mass="46092">MLWLFALDCIAYLPFDIYLLIVITSKDFAKDKNVDLLYELKDKNVFISLLAIKIAIRVIWFFTAIALFVGNAKEYKKCLQSWQFLTAARIVFAIATCIYGIVKLEDDMQKLFKDFDPKKLENYKEYIAKFILMINFIELGPIWWIIFIAFMIFVFRRSQEIDTRKVSQVNQWGNFGNSSQANGNAANARPQSSALAHPVSLTQEPNPFTHHREEDTNNNNKRQTEAPVASFQPARQPDNYPPVRQPDPYQPPAYQPTHQPESYVTPTPSAPEPSVQPILQINEVIAIPRVTLAPKPTVAPKPYTSTTAANVHRYEPNYDNRGVKYGSNLAQRSSYLEYDREREAQRAPKRNNSFNTAQPYQQRSRNYYSYDNRGYHSSEQDLRGDQYPGLVKRPSTRRN</sequence>
<evidence type="ECO:0000313" key="3">
    <source>
        <dbReference type="EMBL" id="CAD7644465.1"/>
    </source>
</evidence>
<proteinExistence type="predicted"/>
<dbReference type="EMBL" id="OC916510">
    <property type="protein sequence ID" value="CAD7644465.1"/>
    <property type="molecule type" value="Genomic_DNA"/>
</dbReference>
<feature type="region of interest" description="Disordered" evidence="1">
    <location>
        <begin position="201"/>
        <end position="274"/>
    </location>
</feature>
<dbReference type="OrthoDB" id="6533390at2759"/>
<reference evidence="3" key="1">
    <citation type="submission" date="2020-11" db="EMBL/GenBank/DDBJ databases">
        <authorList>
            <person name="Tran Van P."/>
        </authorList>
    </citation>
    <scope>NUCLEOTIDE SEQUENCE</scope>
</reference>
<feature type="transmembrane region" description="Helical" evidence="2">
    <location>
        <begin position="82"/>
        <end position="102"/>
    </location>
</feature>
<feature type="compositionally biased region" description="Pro residues" evidence="1">
    <location>
        <begin position="239"/>
        <end position="254"/>
    </location>
</feature>